<dbReference type="GO" id="GO:0030170">
    <property type="term" value="F:pyridoxal phosphate binding"/>
    <property type="evidence" value="ECO:0007669"/>
    <property type="project" value="InterPro"/>
</dbReference>
<keyword evidence="4 6" id="KW-0456">Lyase</keyword>
<dbReference type="InterPro" id="IPR015421">
    <property type="entry name" value="PyrdxlP-dep_Trfase_major"/>
</dbReference>
<keyword evidence="8" id="KW-1185">Reference proteome</keyword>
<dbReference type="HOGENOM" id="CLU_011856_6_2_1"/>
<dbReference type="GO" id="GO:0005737">
    <property type="term" value="C:cytoplasm"/>
    <property type="evidence" value="ECO:0007669"/>
    <property type="project" value="TreeGrafter"/>
</dbReference>
<dbReference type="InParanoid" id="A0A0D2A0K2"/>
<evidence type="ECO:0000313" key="8">
    <source>
        <dbReference type="Proteomes" id="UP000053259"/>
    </source>
</evidence>
<evidence type="ECO:0000256" key="1">
    <source>
        <dbReference type="ARBA" id="ARBA00001933"/>
    </source>
</evidence>
<comment type="cofactor">
    <cofactor evidence="1 5 6">
        <name>pyridoxal 5'-phosphate</name>
        <dbReference type="ChEBI" id="CHEBI:597326"/>
    </cofactor>
</comment>
<proteinExistence type="inferred from homology"/>
<evidence type="ECO:0000313" key="7">
    <source>
        <dbReference type="EMBL" id="KIV99844.1"/>
    </source>
</evidence>
<dbReference type="OrthoDB" id="2161780at2759"/>
<dbReference type="GO" id="GO:0019752">
    <property type="term" value="P:carboxylic acid metabolic process"/>
    <property type="evidence" value="ECO:0007669"/>
    <property type="project" value="InterPro"/>
</dbReference>
<name>A0A0D2A0K2_9PEZI</name>
<dbReference type="InterPro" id="IPR010977">
    <property type="entry name" value="Aromatic_deC"/>
</dbReference>
<dbReference type="Gene3D" id="3.90.1150.10">
    <property type="entry name" value="Aspartate Aminotransferase, domain 1"/>
    <property type="match status" value="1"/>
</dbReference>
<dbReference type="STRING" id="253628.A0A0D2A0K2"/>
<dbReference type="InterPro" id="IPR002129">
    <property type="entry name" value="PyrdxlP-dep_de-COase"/>
</dbReference>
<evidence type="ECO:0000256" key="2">
    <source>
        <dbReference type="ARBA" id="ARBA00009533"/>
    </source>
</evidence>
<evidence type="ECO:0000256" key="4">
    <source>
        <dbReference type="ARBA" id="ARBA00023239"/>
    </source>
</evidence>
<evidence type="ECO:0000256" key="5">
    <source>
        <dbReference type="PIRSR" id="PIRSR602129-50"/>
    </source>
</evidence>
<keyword evidence="3 5" id="KW-0663">Pyridoxal phosphate</keyword>
<dbReference type="InterPro" id="IPR015424">
    <property type="entry name" value="PyrdxlP-dep_Trfase"/>
</dbReference>
<evidence type="ECO:0000256" key="6">
    <source>
        <dbReference type="RuleBase" id="RU000382"/>
    </source>
</evidence>
<dbReference type="RefSeq" id="XP_016209714.1">
    <property type="nucleotide sequence ID" value="XM_016362429.1"/>
</dbReference>
<dbReference type="AlphaFoldDB" id="A0A0D2A0K2"/>
<dbReference type="PANTHER" id="PTHR11999:SF165">
    <property type="entry name" value="DECARBOXYLASE, PUTATIVE (AFU_ORTHOLOGUE AFUA_2G04980)-RELATED"/>
    <property type="match status" value="1"/>
</dbReference>
<dbReference type="Proteomes" id="UP000053259">
    <property type="component" value="Unassembled WGS sequence"/>
</dbReference>
<comment type="similarity">
    <text evidence="2 6">Belongs to the group II decarboxylase family.</text>
</comment>
<evidence type="ECO:0008006" key="9">
    <source>
        <dbReference type="Google" id="ProtNLM"/>
    </source>
</evidence>
<evidence type="ECO:0000256" key="3">
    <source>
        <dbReference type="ARBA" id="ARBA00022898"/>
    </source>
</evidence>
<dbReference type="GeneID" id="27316486"/>
<dbReference type="Pfam" id="PF00282">
    <property type="entry name" value="Pyridoxal_deC"/>
    <property type="match status" value="1"/>
</dbReference>
<dbReference type="GO" id="GO:0016831">
    <property type="term" value="F:carboxy-lyase activity"/>
    <property type="evidence" value="ECO:0007669"/>
    <property type="project" value="TreeGrafter"/>
</dbReference>
<dbReference type="SUPFAM" id="SSF53383">
    <property type="entry name" value="PLP-dependent transferases"/>
    <property type="match status" value="1"/>
</dbReference>
<protein>
    <recommendedName>
        <fullName evidence="9">Tyrosine decarboxylase</fullName>
    </recommendedName>
</protein>
<accession>A0A0D2A0K2</accession>
<dbReference type="PANTHER" id="PTHR11999">
    <property type="entry name" value="GROUP II PYRIDOXAL-5-PHOSPHATE DECARBOXYLASE"/>
    <property type="match status" value="1"/>
</dbReference>
<organism evidence="7 8">
    <name type="scientific">Verruconis gallopava</name>
    <dbReference type="NCBI Taxonomy" id="253628"/>
    <lineage>
        <taxon>Eukaryota</taxon>
        <taxon>Fungi</taxon>
        <taxon>Dikarya</taxon>
        <taxon>Ascomycota</taxon>
        <taxon>Pezizomycotina</taxon>
        <taxon>Dothideomycetes</taxon>
        <taxon>Pleosporomycetidae</taxon>
        <taxon>Venturiales</taxon>
        <taxon>Sympoventuriaceae</taxon>
        <taxon>Verruconis</taxon>
    </lineage>
</organism>
<dbReference type="EMBL" id="KN847570">
    <property type="protein sequence ID" value="KIV99844.1"/>
    <property type="molecule type" value="Genomic_DNA"/>
</dbReference>
<dbReference type="Gene3D" id="3.40.640.10">
    <property type="entry name" value="Type I PLP-dependent aspartate aminotransferase-like (Major domain)"/>
    <property type="match status" value="1"/>
</dbReference>
<dbReference type="InterPro" id="IPR015422">
    <property type="entry name" value="PyrdxlP-dep_Trfase_small"/>
</dbReference>
<feature type="modified residue" description="N6-(pyridoxal phosphate)lysine" evidence="5">
    <location>
        <position position="312"/>
    </location>
</feature>
<dbReference type="VEuPathDB" id="FungiDB:PV09_08513"/>
<sequence length="491" mass="52783">MDIPFSCSLRGGNVLPPASALEKARAELIKQLSDGGLGEQATEDLVRDSVCPGLSGSSQTPNYYGFVTGGATPVAKFADNVVTAYDQNVQVHLPHESIATDVEDAATGLLCQLLRLEPDEFNHRILTTGATASNILGLACGRQWVLQEAARRGGLIERDVASLCDVGKAGVAKAMRFANVDEVQILTTVPHSSLSKAASVVGLGRDAVKLLGRADAPHRFDIEALQRELSGSRAASIVAVSCSEVNTGLFATTGEEMKTIRELCDKYGAWIHVDGAFGIMARCLDPSDEYSTILEGCANMELADSITGDGHKLLNVPYDCGFFFSKHPTVAFAVFQNAGAAYLSTGPSEGQTILSPLNHGLENSRRFRALPVYANLVAYGRAGYQDMLRRQIALSRRIAAFVREHDGFELLPAGLKEGETFMIVLFRAVDAKLNVELVKRINATSKVYVSGTSWDGAPACRFAVSNWQVDVERDMGIIAGVLDQVWQQRAG</sequence>
<gene>
    <name evidence="7" type="ORF">PV09_08513</name>
</gene>
<reference evidence="7 8" key="1">
    <citation type="submission" date="2015-01" db="EMBL/GenBank/DDBJ databases">
        <title>The Genome Sequence of Ochroconis gallopava CBS43764.</title>
        <authorList>
            <consortium name="The Broad Institute Genomics Platform"/>
            <person name="Cuomo C."/>
            <person name="de Hoog S."/>
            <person name="Gorbushina A."/>
            <person name="Stielow B."/>
            <person name="Teixiera M."/>
            <person name="Abouelleil A."/>
            <person name="Chapman S.B."/>
            <person name="Priest M."/>
            <person name="Young S.K."/>
            <person name="Wortman J."/>
            <person name="Nusbaum C."/>
            <person name="Birren B."/>
        </authorList>
    </citation>
    <scope>NUCLEOTIDE SEQUENCE [LARGE SCALE GENOMIC DNA]</scope>
    <source>
        <strain evidence="7 8">CBS 43764</strain>
    </source>
</reference>